<dbReference type="OrthoDB" id="1165617at2759"/>
<accession>A0A371E070</accession>
<protein>
    <recommendedName>
        <fullName evidence="2">RNase H type-1 domain-containing protein</fullName>
    </recommendedName>
</protein>
<dbReference type="PANTHER" id="PTHR48475:SF1">
    <property type="entry name" value="RNASE H TYPE-1 DOMAIN-CONTAINING PROTEIN"/>
    <property type="match status" value="1"/>
</dbReference>
<sequence>MTLAPKKDPWWTLYIDSSSNLKQGGVGIILEGLVGITLEHSLFGFKASNNQAEYKDLLAGLNLAQEVGARQVHFRVHQGDIPSEGPLAPKTALQRFDKCKVQHVPCTNNSRADTLARLATANPPRHTILRRALLSPIVDRPKVLHTETEDRLWMIPIWNYLRRYVIEVDHLYKRGFSTPLLKCLMKTQVEYILNEIHKGIYGFHSGVAPWRHVESSPWPYRALPAKELQYVIVPWPFSMWDMDILGPFPKAKGQVKFLVIDVDYFIKWIETEPLTQITTEKVQKFNTHKVTSVEHSQVNDQAKAANKVYDCSLQSATGETPYRLTYRTNAMNPVKIGEPSPRRSFFDLKEPFFLEGKPRPRNKRAYNRQLANNGQPVDITPRSGLKTLRKTISCRGGLQTQGRRRMGNWHPIRRDHPKSENPSITMRTA</sequence>
<evidence type="ECO:0000313" key="3">
    <source>
        <dbReference type="EMBL" id="RDX58195.1"/>
    </source>
</evidence>
<dbReference type="GO" id="GO:0003676">
    <property type="term" value="F:nucleic acid binding"/>
    <property type="evidence" value="ECO:0007669"/>
    <property type="project" value="InterPro"/>
</dbReference>
<dbReference type="AlphaFoldDB" id="A0A371E070"/>
<name>A0A371E070_MUCPR</name>
<dbReference type="SUPFAM" id="SSF53098">
    <property type="entry name" value="Ribonuclease H-like"/>
    <property type="match status" value="2"/>
</dbReference>
<evidence type="ECO:0000256" key="1">
    <source>
        <dbReference type="SAM" id="MobiDB-lite"/>
    </source>
</evidence>
<dbReference type="InterPro" id="IPR002156">
    <property type="entry name" value="RNaseH_domain"/>
</dbReference>
<feature type="domain" description="RNase H type-1" evidence="2">
    <location>
        <begin position="20"/>
        <end position="78"/>
    </location>
</feature>
<keyword evidence="4" id="KW-1185">Reference proteome</keyword>
<organism evidence="3 4">
    <name type="scientific">Mucuna pruriens</name>
    <name type="common">Velvet bean</name>
    <name type="synonym">Dolichos pruriens</name>
    <dbReference type="NCBI Taxonomy" id="157652"/>
    <lineage>
        <taxon>Eukaryota</taxon>
        <taxon>Viridiplantae</taxon>
        <taxon>Streptophyta</taxon>
        <taxon>Embryophyta</taxon>
        <taxon>Tracheophyta</taxon>
        <taxon>Spermatophyta</taxon>
        <taxon>Magnoliopsida</taxon>
        <taxon>eudicotyledons</taxon>
        <taxon>Gunneridae</taxon>
        <taxon>Pentapetalae</taxon>
        <taxon>rosids</taxon>
        <taxon>fabids</taxon>
        <taxon>Fabales</taxon>
        <taxon>Fabaceae</taxon>
        <taxon>Papilionoideae</taxon>
        <taxon>50 kb inversion clade</taxon>
        <taxon>NPAAA clade</taxon>
        <taxon>indigoferoid/millettioid clade</taxon>
        <taxon>Phaseoleae</taxon>
        <taxon>Mucuna</taxon>
    </lineage>
</organism>
<reference evidence="3" key="1">
    <citation type="submission" date="2018-05" db="EMBL/GenBank/DDBJ databases">
        <title>Draft genome of Mucuna pruriens seed.</title>
        <authorList>
            <person name="Nnadi N.E."/>
            <person name="Vos R."/>
            <person name="Hasami M.H."/>
            <person name="Devisetty U.K."/>
            <person name="Aguiy J.C."/>
        </authorList>
    </citation>
    <scope>NUCLEOTIDE SEQUENCE [LARGE SCALE GENOMIC DNA]</scope>
    <source>
        <strain evidence="3">JCA_2017</strain>
    </source>
</reference>
<dbReference type="GO" id="GO:0004523">
    <property type="term" value="F:RNA-DNA hybrid ribonuclease activity"/>
    <property type="evidence" value="ECO:0007669"/>
    <property type="project" value="InterPro"/>
</dbReference>
<dbReference type="PANTHER" id="PTHR48475">
    <property type="entry name" value="RIBONUCLEASE H"/>
    <property type="match status" value="1"/>
</dbReference>
<evidence type="ECO:0000259" key="2">
    <source>
        <dbReference type="Pfam" id="PF13456"/>
    </source>
</evidence>
<feature type="non-terminal residue" evidence="3">
    <location>
        <position position="1"/>
    </location>
</feature>
<dbReference type="Pfam" id="PF13456">
    <property type="entry name" value="RVT_3"/>
    <property type="match status" value="1"/>
</dbReference>
<dbReference type="Proteomes" id="UP000257109">
    <property type="component" value="Unassembled WGS sequence"/>
</dbReference>
<feature type="compositionally biased region" description="Polar residues" evidence="1">
    <location>
        <begin position="420"/>
        <end position="429"/>
    </location>
</feature>
<dbReference type="InterPro" id="IPR012337">
    <property type="entry name" value="RNaseH-like_sf"/>
</dbReference>
<comment type="caution">
    <text evidence="3">The sequence shown here is derived from an EMBL/GenBank/DDBJ whole genome shotgun (WGS) entry which is preliminary data.</text>
</comment>
<dbReference type="EMBL" id="QJKJ01017736">
    <property type="protein sequence ID" value="RDX58195.1"/>
    <property type="molecule type" value="Genomic_DNA"/>
</dbReference>
<dbReference type="InterPro" id="IPR036397">
    <property type="entry name" value="RNaseH_sf"/>
</dbReference>
<evidence type="ECO:0000313" key="4">
    <source>
        <dbReference type="Proteomes" id="UP000257109"/>
    </source>
</evidence>
<feature type="compositionally biased region" description="Basic residues" evidence="1">
    <location>
        <begin position="402"/>
        <end position="411"/>
    </location>
</feature>
<gene>
    <name evidence="3" type="ORF">CR513_62501</name>
</gene>
<proteinExistence type="predicted"/>
<feature type="region of interest" description="Disordered" evidence="1">
    <location>
        <begin position="395"/>
        <end position="429"/>
    </location>
</feature>
<dbReference type="Gene3D" id="3.30.420.10">
    <property type="entry name" value="Ribonuclease H-like superfamily/Ribonuclease H"/>
    <property type="match status" value="2"/>
</dbReference>